<evidence type="ECO:0000256" key="7">
    <source>
        <dbReference type="RuleBase" id="RU363032"/>
    </source>
</evidence>
<evidence type="ECO:0000313" key="10">
    <source>
        <dbReference type="Proteomes" id="UP000632125"/>
    </source>
</evidence>
<keyword evidence="3" id="KW-1003">Cell membrane</keyword>
<gene>
    <name evidence="9" type="ORF">IDH41_01825</name>
</gene>
<keyword evidence="5 7" id="KW-1133">Transmembrane helix</keyword>
<feature type="transmembrane region" description="Helical" evidence="7">
    <location>
        <begin position="37"/>
        <end position="64"/>
    </location>
</feature>
<name>A0A927CGU8_9BACL</name>
<dbReference type="GO" id="GO:0005886">
    <property type="term" value="C:plasma membrane"/>
    <property type="evidence" value="ECO:0007669"/>
    <property type="project" value="UniProtKB-SubCell"/>
</dbReference>
<comment type="subcellular location">
    <subcellularLocation>
        <location evidence="1 7">Cell membrane</location>
        <topology evidence="1 7">Multi-pass membrane protein</topology>
    </subcellularLocation>
</comment>
<dbReference type="PANTHER" id="PTHR43227">
    <property type="entry name" value="BLL4140 PROTEIN"/>
    <property type="match status" value="1"/>
</dbReference>
<dbReference type="PANTHER" id="PTHR43227:SF11">
    <property type="entry name" value="BLL4140 PROTEIN"/>
    <property type="match status" value="1"/>
</dbReference>
<dbReference type="PROSITE" id="PS50928">
    <property type="entry name" value="ABC_TM1"/>
    <property type="match status" value="1"/>
</dbReference>
<dbReference type="InterPro" id="IPR035906">
    <property type="entry name" value="MetI-like_sf"/>
</dbReference>
<dbReference type="SUPFAM" id="SSF161098">
    <property type="entry name" value="MetI-like"/>
    <property type="match status" value="1"/>
</dbReference>
<organism evidence="9 10">
    <name type="scientific">Paenibacillus arenilitoris</name>
    <dbReference type="NCBI Taxonomy" id="2772299"/>
    <lineage>
        <taxon>Bacteria</taxon>
        <taxon>Bacillati</taxon>
        <taxon>Bacillota</taxon>
        <taxon>Bacilli</taxon>
        <taxon>Bacillales</taxon>
        <taxon>Paenibacillaceae</taxon>
        <taxon>Paenibacillus</taxon>
    </lineage>
</organism>
<evidence type="ECO:0000256" key="6">
    <source>
        <dbReference type="ARBA" id="ARBA00023136"/>
    </source>
</evidence>
<dbReference type="Gene3D" id="1.10.3720.10">
    <property type="entry name" value="MetI-like"/>
    <property type="match status" value="1"/>
</dbReference>
<feature type="transmembrane region" description="Helical" evidence="7">
    <location>
        <begin position="187"/>
        <end position="209"/>
    </location>
</feature>
<protein>
    <submittedName>
        <fullName evidence="9">Sugar ABC transporter permease</fullName>
    </submittedName>
</protein>
<evidence type="ECO:0000313" key="9">
    <source>
        <dbReference type="EMBL" id="MBD2867300.1"/>
    </source>
</evidence>
<feature type="transmembrane region" description="Helical" evidence="7">
    <location>
        <begin position="101"/>
        <end position="122"/>
    </location>
</feature>
<dbReference type="AlphaFoldDB" id="A0A927CGU8"/>
<dbReference type="CDD" id="cd06261">
    <property type="entry name" value="TM_PBP2"/>
    <property type="match status" value="1"/>
</dbReference>
<sequence length="324" mass="36598">MSETTVSLQGKQAPAKRGSGLSGYMAMLKKDFFKNKYLYVLALFGLAYYLIFCYVPMYGVIIAFKNYAPTKGIMGSPWVGLDHFTGFFQSFYFWRLLRNTLLINVYELIFAFPAPIILALLLNEVRKAFFKRMVQTVTYLPHFVSIVVICGMIVDFSRLTGLFNQIIGLFGGEAANLLLDPSLFRTIFVASGIWQGVGWGSIIYLAALTSIDTQLYDAATVDGANRWKQMWHVTLPGIMPTIVILLILQFGGMMNVGFEKIILLYNSQTYETADVISSFVYRRGLLEANYSYSTAVSLFNSIVNFLLLIMANRLSRKINDTSLW</sequence>
<proteinExistence type="inferred from homology"/>
<comment type="caution">
    <text evidence="9">The sequence shown here is derived from an EMBL/GenBank/DDBJ whole genome shotgun (WGS) entry which is preliminary data.</text>
</comment>
<evidence type="ECO:0000256" key="2">
    <source>
        <dbReference type="ARBA" id="ARBA00022448"/>
    </source>
</evidence>
<evidence type="ECO:0000256" key="3">
    <source>
        <dbReference type="ARBA" id="ARBA00022475"/>
    </source>
</evidence>
<keyword evidence="2 7" id="KW-0813">Transport</keyword>
<evidence type="ECO:0000256" key="5">
    <source>
        <dbReference type="ARBA" id="ARBA00022989"/>
    </source>
</evidence>
<dbReference type="Pfam" id="PF00528">
    <property type="entry name" value="BPD_transp_1"/>
    <property type="match status" value="1"/>
</dbReference>
<feature type="domain" description="ABC transmembrane type-1" evidence="8">
    <location>
        <begin position="97"/>
        <end position="311"/>
    </location>
</feature>
<feature type="transmembrane region" description="Helical" evidence="7">
    <location>
        <begin position="143"/>
        <end position="167"/>
    </location>
</feature>
<keyword evidence="4 7" id="KW-0812">Transmembrane</keyword>
<dbReference type="InterPro" id="IPR050809">
    <property type="entry name" value="UgpAE/MalFG_permease"/>
</dbReference>
<dbReference type="GO" id="GO:0055085">
    <property type="term" value="P:transmembrane transport"/>
    <property type="evidence" value="ECO:0007669"/>
    <property type="project" value="InterPro"/>
</dbReference>
<dbReference type="Proteomes" id="UP000632125">
    <property type="component" value="Unassembled WGS sequence"/>
</dbReference>
<dbReference type="InterPro" id="IPR000515">
    <property type="entry name" value="MetI-like"/>
</dbReference>
<feature type="transmembrane region" description="Helical" evidence="7">
    <location>
        <begin position="230"/>
        <end position="250"/>
    </location>
</feature>
<keyword evidence="10" id="KW-1185">Reference proteome</keyword>
<evidence type="ECO:0000256" key="4">
    <source>
        <dbReference type="ARBA" id="ARBA00022692"/>
    </source>
</evidence>
<keyword evidence="6 7" id="KW-0472">Membrane</keyword>
<feature type="transmembrane region" description="Helical" evidence="7">
    <location>
        <begin position="290"/>
        <end position="309"/>
    </location>
</feature>
<dbReference type="EMBL" id="JACXIY010000002">
    <property type="protein sequence ID" value="MBD2867300.1"/>
    <property type="molecule type" value="Genomic_DNA"/>
</dbReference>
<accession>A0A927CGU8</accession>
<evidence type="ECO:0000256" key="1">
    <source>
        <dbReference type="ARBA" id="ARBA00004651"/>
    </source>
</evidence>
<comment type="similarity">
    <text evidence="7">Belongs to the binding-protein-dependent transport system permease family.</text>
</comment>
<reference evidence="9" key="1">
    <citation type="submission" date="2020-09" db="EMBL/GenBank/DDBJ databases">
        <title>A novel bacterium of genus Paenibacillus, isolated from South China Sea.</title>
        <authorList>
            <person name="Huang H."/>
            <person name="Mo K."/>
            <person name="Hu Y."/>
        </authorList>
    </citation>
    <scope>NUCLEOTIDE SEQUENCE</scope>
    <source>
        <strain evidence="9">IB182493</strain>
    </source>
</reference>
<evidence type="ECO:0000259" key="8">
    <source>
        <dbReference type="PROSITE" id="PS50928"/>
    </source>
</evidence>